<sequence length="77" mass="9006">MQIENVGPYQLHLIAHELSAPNTWDPFVEIYRFDEAMQDFRCVQEKQRASAEPCASYEEAIERAREAGNALVRNWQH</sequence>
<evidence type="ECO:0000313" key="1">
    <source>
        <dbReference type="EMBL" id="NEX59644.1"/>
    </source>
</evidence>
<gene>
    <name evidence="1" type="ORF">G3574_01000</name>
</gene>
<accession>A0A6B3SFL2</accession>
<name>A0A6B3SFL2_9BURK</name>
<protein>
    <submittedName>
        <fullName evidence="1">Uncharacterized protein</fullName>
    </submittedName>
</protein>
<dbReference type="AlphaFoldDB" id="A0A6B3SFL2"/>
<dbReference type="RefSeq" id="WP_163959995.1">
    <property type="nucleotide sequence ID" value="NZ_JAAIVB010000007.1"/>
</dbReference>
<dbReference type="Proteomes" id="UP000482155">
    <property type="component" value="Unassembled WGS sequence"/>
</dbReference>
<organism evidence="1 2">
    <name type="scientific">Noviherbaspirillum galbum</name>
    <dbReference type="NCBI Taxonomy" id="2709383"/>
    <lineage>
        <taxon>Bacteria</taxon>
        <taxon>Pseudomonadati</taxon>
        <taxon>Pseudomonadota</taxon>
        <taxon>Betaproteobacteria</taxon>
        <taxon>Burkholderiales</taxon>
        <taxon>Oxalobacteraceae</taxon>
        <taxon>Noviherbaspirillum</taxon>
    </lineage>
</organism>
<reference evidence="1 2" key="1">
    <citation type="submission" date="2020-02" db="EMBL/GenBank/DDBJ databases">
        <authorList>
            <person name="Kim M.K."/>
        </authorList>
    </citation>
    <scope>NUCLEOTIDE SEQUENCE [LARGE SCALE GENOMIC DNA]</scope>
    <source>
        <strain evidence="1 2">17J57-3</strain>
    </source>
</reference>
<keyword evidence="2" id="KW-1185">Reference proteome</keyword>
<comment type="caution">
    <text evidence="1">The sequence shown here is derived from an EMBL/GenBank/DDBJ whole genome shotgun (WGS) entry which is preliminary data.</text>
</comment>
<dbReference type="EMBL" id="JAAIVB010000007">
    <property type="protein sequence ID" value="NEX59644.1"/>
    <property type="molecule type" value="Genomic_DNA"/>
</dbReference>
<evidence type="ECO:0000313" key="2">
    <source>
        <dbReference type="Proteomes" id="UP000482155"/>
    </source>
</evidence>
<proteinExistence type="predicted"/>